<feature type="region of interest" description="Disordered" evidence="1">
    <location>
        <begin position="333"/>
        <end position="363"/>
    </location>
</feature>
<feature type="compositionally biased region" description="Low complexity" evidence="1">
    <location>
        <begin position="340"/>
        <end position="357"/>
    </location>
</feature>
<accession>A0A6A5WV36</accession>
<feature type="compositionally biased region" description="Low complexity" evidence="1">
    <location>
        <begin position="167"/>
        <end position="180"/>
    </location>
</feature>
<evidence type="ECO:0000313" key="2">
    <source>
        <dbReference type="EMBL" id="KAF2002925.1"/>
    </source>
</evidence>
<feature type="compositionally biased region" description="Pro residues" evidence="1">
    <location>
        <begin position="1"/>
        <end position="10"/>
    </location>
</feature>
<dbReference type="OrthoDB" id="3692823at2759"/>
<evidence type="ECO:0000313" key="3">
    <source>
        <dbReference type="Proteomes" id="UP000799779"/>
    </source>
</evidence>
<feature type="compositionally biased region" description="Polar residues" evidence="1">
    <location>
        <begin position="191"/>
        <end position="201"/>
    </location>
</feature>
<reference evidence="2" key="1">
    <citation type="journal article" date="2020" name="Stud. Mycol.">
        <title>101 Dothideomycetes genomes: a test case for predicting lifestyles and emergence of pathogens.</title>
        <authorList>
            <person name="Haridas S."/>
            <person name="Albert R."/>
            <person name="Binder M."/>
            <person name="Bloem J."/>
            <person name="Labutti K."/>
            <person name="Salamov A."/>
            <person name="Andreopoulos B."/>
            <person name="Baker S."/>
            <person name="Barry K."/>
            <person name="Bills G."/>
            <person name="Bluhm B."/>
            <person name="Cannon C."/>
            <person name="Castanera R."/>
            <person name="Culley D."/>
            <person name="Daum C."/>
            <person name="Ezra D."/>
            <person name="Gonzalez J."/>
            <person name="Henrissat B."/>
            <person name="Kuo A."/>
            <person name="Liang C."/>
            <person name="Lipzen A."/>
            <person name="Lutzoni F."/>
            <person name="Magnuson J."/>
            <person name="Mondo S."/>
            <person name="Nolan M."/>
            <person name="Ohm R."/>
            <person name="Pangilinan J."/>
            <person name="Park H.-J."/>
            <person name="Ramirez L."/>
            <person name="Alfaro M."/>
            <person name="Sun H."/>
            <person name="Tritt A."/>
            <person name="Yoshinaga Y."/>
            <person name="Zwiers L.-H."/>
            <person name="Turgeon B."/>
            <person name="Goodwin S."/>
            <person name="Spatafora J."/>
            <person name="Crous P."/>
            <person name="Grigoriev I."/>
        </authorList>
    </citation>
    <scope>NUCLEOTIDE SEQUENCE</scope>
    <source>
        <strain evidence="2">CBS 123094</strain>
    </source>
</reference>
<gene>
    <name evidence="2" type="ORF">P154DRAFT_532775</name>
</gene>
<dbReference type="Proteomes" id="UP000799779">
    <property type="component" value="Unassembled WGS sequence"/>
</dbReference>
<evidence type="ECO:0000256" key="1">
    <source>
        <dbReference type="SAM" id="MobiDB-lite"/>
    </source>
</evidence>
<dbReference type="EMBL" id="ML977575">
    <property type="protein sequence ID" value="KAF2002925.1"/>
    <property type="molecule type" value="Genomic_DNA"/>
</dbReference>
<keyword evidence="3" id="KW-1185">Reference proteome</keyword>
<organism evidence="2 3">
    <name type="scientific">Amniculicola lignicola CBS 123094</name>
    <dbReference type="NCBI Taxonomy" id="1392246"/>
    <lineage>
        <taxon>Eukaryota</taxon>
        <taxon>Fungi</taxon>
        <taxon>Dikarya</taxon>
        <taxon>Ascomycota</taxon>
        <taxon>Pezizomycotina</taxon>
        <taxon>Dothideomycetes</taxon>
        <taxon>Pleosporomycetidae</taxon>
        <taxon>Pleosporales</taxon>
        <taxon>Amniculicolaceae</taxon>
        <taxon>Amniculicola</taxon>
    </lineage>
</organism>
<feature type="region of interest" description="Disordered" evidence="1">
    <location>
        <begin position="1"/>
        <end position="86"/>
    </location>
</feature>
<protein>
    <submittedName>
        <fullName evidence="2">Uncharacterized protein</fullName>
    </submittedName>
</protein>
<sequence length="363" mass="38884">MKSTPSPPRTPMKSFSGGRTSSRFFGPRTLESVEEASQCTAVANSPAPESPDSDATVTPLAHSVPLPGSRNNGSSQSFSPKNDVFSGSSSIADTISAVSLPDPFTTPRSTSYPSTDEQRPLYFPSLIGTAPFTATQPFRLCPTTSHLNMRTPALDPATSSRLDMRIPTSGPSTSSSLPGLAQRSAPAPSYPTAQAPLSLQGQHKLAREKWIRDSAREIALLAQKVKACQAKYLVTSKLADYQEYMHAREQFMQATSLERRLEQRRQIGLPPGMKPLRTGAGNLPGDGFQGLGFQGLGQEGGSEVGDGSGKLLGYRMALMEKTCGQVYKPEYSSNHDTNGTCIPTSSSSPTHTTTQPRTKAERI</sequence>
<proteinExistence type="predicted"/>
<feature type="compositionally biased region" description="Polar residues" evidence="1">
    <location>
        <begin position="69"/>
        <end position="86"/>
    </location>
</feature>
<feature type="region of interest" description="Disordered" evidence="1">
    <location>
        <begin position="149"/>
        <end position="201"/>
    </location>
</feature>
<name>A0A6A5WV36_9PLEO</name>
<feature type="compositionally biased region" description="Low complexity" evidence="1">
    <location>
        <begin position="14"/>
        <end position="28"/>
    </location>
</feature>
<dbReference type="AlphaFoldDB" id="A0A6A5WV36"/>